<reference evidence="4 5" key="1">
    <citation type="journal article" date="2013" name="BMC Genomics">
        <title>The miniature genome of a carnivorous plant Genlisea aurea contains a low number of genes and short non-coding sequences.</title>
        <authorList>
            <person name="Leushkin E.V."/>
            <person name="Sutormin R.A."/>
            <person name="Nabieva E.R."/>
            <person name="Penin A.A."/>
            <person name="Kondrashov A.S."/>
            <person name="Logacheva M.D."/>
        </authorList>
    </citation>
    <scope>NUCLEOTIDE SEQUENCE [LARGE SCALE GENOMIC DNA]</scope>
</reference>
<dbReference type="Proteomes" id="UP000015453">
    <property type="component" value="Unassembled WGS sequence"/>
</dbReference>
<dbReference type="PANTHER" id="PTHR12616:SF8">
    <property type="entry name" value="VACUOLAR PROTEIN SORTING-ASSOCIATED PROTEIN 8 HOMOLOG"/>
    <property type="match status" value="1"/>
</dbReference>
<organism evidence="4 5">
    <name type="scientific">Genlisea aurea</name>
    <dbReference type="NCBI Taxonomy" id="192259"/>
    <lineage>
        <taxon>Eukaryota</taxon>
        <taxon>Viridiplantae</taxon>
        <taxon>Streptophyta</taxon>
        <taxon>Embryophyta</taxon>
        <taxon>Tracheophyta</taxon>
        <taxon>Spermatophyta</taxon>
        <taxon>Magnoliopsida</taxon>
        <taxon>eudicotyledons</taxon>
        <taxon>Gunneridae</taxon>
        <taxon>Pentapetalae</taxon>
        <taxon>asterids</taxon>
        <taxon>lamiids</taxon>
        <taxon>Lamiales</taxon>
        <taxon>Lentibulariaceae</taxon>
        <taxon>Genlisea</taxon>
    </lineage>
</organism>
<dbReference type="SUPFAM" id="SSF57850">
    <property type="entry name" value="RING/U-box"/>
    <property type="match status" value="1"/>
</dbReference>
<dbReference type="GO" id="GO:0034058">
    <property type="term" value="P:endosomal vesicle fusion"/>
    <property type="evidence" value="ECO:0007669"/>
    <property type="project" value="TreeGrafter"/>
</dbReference>
<evidence type="ECO:0000256" key="2">
    <source>
        <dbReference type="SAM" id="MobiDB-lite"/>
    </source>
</evidence>
<feature type="region of interest" description="Disordered" evidence="2">
    <location>
        <begin position="364"/>
        <end position="398"/>
    </location>
</feature>
<sequence>MTYSTQELNYFTEELVESQSVQKAVDILCRIVEACNCQKGSIANISRDMLTQILEYLTEDVENKDDLSIKEIEVVQRREKQLLLLLHVVPATHWDDNYVLDLAVKSRFHQVCGYIRAKNDQYVAVLDSYMKLMHAPIHAYSFIHDRLEQLRDKDYADFEVSVISRIPGLVTLSREGAYVLIAHHFMGKYQDILSKLQSQPESLFLFLKAVVEVCKTGTLDFSRLLLCKYDHESVLQFLETSDNYSLERCLHLCKEYQIVDAATFLFERVGDVGSAILINLSNLGLKVVELEREIKKDFSAGVTVNLISIQKKKVVAEIVDIMKICIGLCQRNSPRLTPDEAESLWFQLFDAFFEPLAAADNARSTSMRAQPKKSFDSSVNDHEVDERQKSKRRVSAKSKSSDMKRKLFTVFIKEIVEGMIGYVQLPRIMVKLLSLGDQEFGDVKLTVLGLLGTYDFERRILETAKSVIEDDTYYIMRLLRKGASHGYSPRGFLCYICNSSSSSAFRAIQIFRCGHAVHVDCVVDGNSGSWCCPVCVSRRTSNGSRPMESGELLVSNNRTSKSSKQQALLSSATSFFFHESRESSPPLSRLKLLHNLEIESVGQQLRLAPPALYHEKLLKKGSDGL</sequence>
<dbReference type="GO" id="GO:0030897">
    <property type="term" value="C:HOPS complex"/>
    <property type="evidence" value="ECO:0007669"/>
    <property type="project" value="TreeGrafter"/>
</dbReference>
<dbReference type="EMBL" id="AUSU01000650">
    <property type="protein sequence ID" value="EPS72891.1"/>
    <property type="molecule type" value="Genomic_DNA"/>
</dbReference>
<dbReference type="PANTHER" id="PTHR12616">
    <property type="entry name" value="VACUOLAR PROTEIN SORTING VPS41"/>
    <property type="match status" value="1"/>
</dbReference>
<dbReference type="SMART" id="SM00184">
    <property type="entry name" value="RING"/>
    <property type="match status" value="1"/>
</dbReference>
<dbReference type="AlphaFoldDB" id="S8D675"/>
<dbReference type="InterPro" id="IPR045111">
    <property type="entry name" value="Vps41/Vps8"/>
</dbReference>
<feature type="domain" description="RING-type" evidence="3">
    <location>
        <begin position="494"/>
        <end position="535"/>
    </location>
</feature>
<dbReference type="InterPro" id="IPR001841">
    <property type="entry name" value="Znf_RING"/>
</dbReference>
<gene>
    <name evidence="4" type="ORF">M569_01867</name>
</gene>
<proteinExistence type="predicted"/>
<keyword evidence="1" id="KW-0863">Zinc-finger</keyword>
<evidence type="ECO:0000256" key="1">
    <source>
        <dbReference type="PROSITE-ProRule" id="PRU00175"/>
    </source>
</evidence>
<keyword evidence="5" id="KW-1185">Reference proteome</keyword>
<feature type="compositionally biased region" description="Basic and acidic residues" evidence="2">
    <location>
        <begin position="373"/>
        <end position="388"/>
    </location>
</feature>
<evidence type="ECO:0000313" key="5">
    <source>
        <dbReference type="Proteomes" id="UP000015453"/>
    </source>
</evidence>
<evidence type="ECO:0000259" key="3">
    <source>
        <dbReference type="PROSITE" id="PS50089"/>
    </source>
</evidence>
<keyword evidence="1" id="KW-0862">Zinc</keyword>
<dbReference type="OrthoDB" id="1609360at2759"/>
<dbReference type="GO" id="GO:0006623">
    <property type="term" value="P:protein targeting to vacuole"/>
    <property type="evidence" value="ECO:0007669"/>
    <property type="project" value="InterPro"/>
</dbReference>
<evidence type="ECO:0000313" key="4">
    <source>
        <dbReference type="EMBL" id="EPS72891.1"/>
    </source>
</evidence>
<accession>S8D675</accession>
<comment type="caution">
    <text evidence="4">The sequence shown here is derived from an EMBL/GenBank/DDBJ whole genome shotgun (WGS) entry which is preliminary data.</text>
</comment>
<name>S8D675_9LAMI</name>
<dbReference type="CDD" id="cd15489">
    <property type="entry name" value="PHD_SF"/>
    <property type="match status" value="1"/>
</dbReference>
<dbReference type="GO" id="GO:0005770">
    <property type="term" value="C:late endosome"/>
    <property type="evidence" value="ECO:0007669"/>
    <property type="project" value="TreeGrafter"/>
</dbReference>
<keyword evidence="1" id="KW-0479">Metal-binding</keyword>
<dbReference type="PROSITE" id="PS50089">
    <property type="entry name" value="ZF_RING_2"/>
    <property type="match status" value="1"/>
</dbReference>
<dbReference type="Pfam" id="PF23556">
    <property type="entry name" value="TPR_Vps41"/>
    <property type="match status" value="1"/>
</dbReference>
<protein>
    <recommendedName>
        <fullName evidence="3">RING-type domain-containing protein</fullName>
    </recommendedName>
</protein>
<dbReference type="GO" id="GO:0008270">
    <property type="term" value="F:zinc ion binding"/>
    <property type="evidence" value="ECO:0007669"/>
    <property type="project" value="UniProtKB-KW"/>
</dbReference>